<dbReference type="InterPro" id="IPR011990">
    <property type="entry name" value="TPR-like_helical_dom_sf"/>
</dbReference>
<feature type="compositionally biased region" description="Polar residues" evidence="1">
    <location>
        <begin position="552"/>
        <end position="561"/>
    </location>
</feature>
<evidence type="ECO:0000256" key="1">
    <source>
        <dbReference type="SAM" id="MobiDB-lite"/>
    </source>
</evidence>
<dbReference type="eggNOG" id="COG0457">
    <property type="taxonomic scope" value="Bacteria"/>
</dbReference>
<protein>
    <recommendedName>
        <fullName evidence="4">Tetratricopeptide repeat protein</fullName>
    </recommendedName>
</protein>
<gene>
    <name evidence="2" type="ordered locus">MMAR_5245</name>
</gene>
<dbReference type="AlphaFoldDB" id="B2HKF3"/>
<organism evidence="2 3">
    <name type="scientific">Mycobacterium marinum (strain ATCC BAA-535 / M)</name>
    <dbReference type="NCBI Taxonomy" id="216594"/>
    <lineage>
        <taxon>Bacteria</taxon>
        <taxon>Bacillati</taxon>
        <taxon>Actinomycetota</taxon>
        <taxon>Actinomycetes</taxon>
        <taxon>Mycobacteriales</taxon>
        <taxon>Mycobacteriaceae</taxon>
        <taxon>Mycobacterium</taxon>
        <taxon>Mycobacterium ulcerans group</taxon>
    </lineage>
</organism>
<feature type="region of interest" description="Disordered" evidence="1">
    <location>
        <begin position="547"/>
        <end position="567"/>
    </location>
</feature>
<evidence type="ECO:0008006" key="4">
    <source>
        <dbReference type="Google" id="ProtNLM"/>
    </source>
</evidence>
<dbReference type="EMBL" id="CP000854">
    <property type="protein sequence ID" value="ACC43650.1"/>
    <property type="molecule type" value="Genomic_DNA"/>
</dbReference>
<dbReference type="STRING" id="216594.MMAR_5245"/>
<name>B2HKF3_MYCMM</name>
<dbReference type="SUPFAM" id="SSF48452">
    <property type="entry name" value="TPR-like"/>
    <property type="match status" value="1"/>
</dbReference>
<dbReference type="HOGENOM" id="CLU_451153_0_0_11"/>
<evidence type="ECO:0000313" key="3">
    <source>
        <dbReference type="Proteomes" id="UP000001190"/>
    </source>
</evidence>
<dbReference type="KEGG" id="mmi:MMAR_5245"/>
<reference evidence="2 3" key="1">
    <citation type="journal article" date="2008" name="Genome Res.">
        <title>Insights from the complete genome sequence of Mycobacterium marinum on the evolution of Mycobacterium tuberculosis.</title>
        <authorList>
            <person name="Stinear T.P."/>
            <person name="Seemann T."/>
            <person name="Harrison P.F."/>
            <person name="Jenkin G.A."/>
            <person name="Davies J.K."/>
            <person name="Johnson P.D."/>
            <person name="Abdellah Z."/>
            <person name="Arrowsmith C."/>
            <person name="Chillingworth T."/>
            <person name="Churcher C."/>
            <person name="Clarke K."/>
            <person name="Cronin A."/>
            <person name="Davis P."/>
            <person name="Goodhead I."/>
            <person name="Holroyd N."/>
            <person name="Jagels K."/>
            <person name="Lord A."/>
            <person name="Moule S."/>
            <person name="Mungall K."/>
            <person name="Norbertczak H."/>
            <person name="Quail M.A."/>
            <person name="Rabbinowitsch E."/>
            <person name="Walker D."/>
            <person name="White B."/>
            <person name="Whitehead S."/>
            <person name="Small P.L."/>
            <person name="Brosch R."/>
            <person name="Ramakrishnan L."/>
            <person name="Fischbach M.A."/>
            <person name="Parkhill J."/>
            <person name="Cole S.T."/>
        </authorList>
    </citation>
    <scope>NUCLEOTIDE SEQUENCE [LARGE SCALE GENOMIC DNA]</scope>
    <source>
        <strain evidence="3">ATCC BAA-535 / M</strain>
    </source>
</reference>
<sequence>MQGAPAGGQASLVHRSGLSRSKRTYDAAVSISGDLEHARHLALAADEDAARELLISLLPQIEQADRDDLALQVFAQLGEIYLVRDATEGVRECVQRIRDCLASYSKILDGTLPEAAAQVQLSDTEVRHLICRYSRRAALLQIGLCAAEGDHEGAAQQLTALADSAGAEFPDLAGEHPLLLTHARILCASALCDDDLHTHAVPNWESVLETLNRPDTGSDAEYSDHLWVYGATAYGRFCVETGRLSEAEPWLRRAGARAQARGWELAFARTQLERAAARWVVGDHAATEQLVSEAQPIISRYARAHDVARCWLYLGLTRLASGALEAADQCWANAEKHWRDLGRPLHLHRILLQRSWIAIFWGRFAQAVEMIAQARELLDSSPRSSWLQYAQLDSHLGTVWRADALADLGFDGSGDPEETLQQTEDRQAESIGLLHGEIGTEGYWRAMSKLEQAAELKVPAALAVDSVRYSIADADARSRWASHVSAPILAGAFAVAWEWENTELISELVEYHSARGTFSPAPPREAMGEWASTATAPAFVDTDEPAAAAAGTSRQGANSLTRLGPLPPLRMQPDAPPILSHYRALALQRYGRAVTSAEPVWSTWP</sequence>
<accession>B2HKF3</accession>
<dbReference type="Proteomes" id="UP000001190">
    <property type="component" value="Chromosome"/>
</dbReference>
<evidence type="ECO:0000313" key="2">
    <source>
        <dbReference type="EMBL" id="ACC43650.1"/>
    </source>
</evidence>
<proteinExistence type="predicted"/>
<dbReference type="Gene3D" id="1.25.40.10">
    <property type="entry name" value="Tetratricopeptide repeat domain"/>
    <property type="match status" value="1"/>
</dbReference>
<keyword evidence="3" id="KW-1185">Reference proteome</keyword>